<dbReference type="PANTHER" id="PTHR38686:SF1">
    <property type="entry name" value="APOLIPOPROTEIN N-ACYLTRANSFERASE"/>
    <property type="match status" value="1"/>
</dbReference>
<evidence type="ECO:0000256" key="7">
    <source>
        <dbReference type="ARBA" id="ARBA00023315"/>
    </source>
</evidence>
<keyword evidence="10" id="KW-0449">Lipoprotein</keyword>
<dbReference type="GO" id="GO:0005886">
    <property type="term" value="C:plasma membrane"/>
    <property type="evidence" value="ECO:0007669"/>
    <property type="project" value="UniProtKB-SubCell"/>
</dbReference>
<dbReference type="InterPro" id="IPR045378">
    <property type="entry name" value="LNT_N"/>
</dbReference>
<evidence type="ECO:0000259" key="9">
    <source>
        <dbReference type="PROSITE" id="PS50263"/>
    </source>
</evidence>
<organism evidence="10 11">
    <name type="scientific">Cellulomonas uda</name>
    <dbReference type="NCBI Taxonomy" id="1714"/>
    <lineage>
        <taxon>Bacteria</taxon>
        <taxon>Bacillati</taxon>
        <taxon>Actinomycetota</taxon>
        <taxon>Actinomycetes</taxon>
        <taxon>Micrococcales</taxon>
        <taxon>Cellulomonadaceae</taxon>
        <taxon>Cellulomonas</taxon>
    </lineage>
</organism>
<dbReference type="GO" id="GO:0042158">
    <property type="term" value="P:lipoprotein biosynthetic process"/>
    <property type="evidence" value="ECO:0007669"/>
    <property type="project" value="UniProtKB-UniRule"/>
</dbReference>
<comment type="catalytic activity">
    <reaction evidence="8">
        <text>N-terminal S-1,2-diacyl-sn-glyceryl-L-cysteinyl-[lipoprotein] + a glycerophospholipid = N-acyl-S-1,2-diacyl-sn-glyceryl-L-cysteinyl-[lipoprotein] + a 2-acyl-sn-glycero-3-phospholipid + H(+)</text>
        <dbReference type="Rhea" id="RHEA:48228"/>
        <dbReference type="Rhea" id="RHEA-COMP:14681"/>
        <dbReference type="Rhea" id="RHEA-COMP:14684"/>
        <dbReference type="ChEBI" id="CHEBI:15378"/>
        <dbReference type="ChEBI" id="CHEBI:136912"/>
        <dbReference type="ChEBI" id="CHEBI:140656"/>
        <dbReference type="ChEBI" id="CHEBI:140657"/>
        <dbReference type="ChEBI" id="CHEBI:140660"/>
        <dbReference type="EC" id="2.3.1.269"/>
    </reaction>
</comment>
<dbReference type="InterPro" id="IPR036526">
    <property type="entry name" value="C-N_Hydrolase_sf"/>
</dbReference>
<evidence type="ECO:0000256" key="6">
    <source>
        <dbReference type="ARBA" id="ARBA00023136"/>
    </source>
</evidence>
<dbReference type="InterPro" id="IPR003010">
    <property type="entry name" value="C-N_Hydrolase"/>
</dbReference>
<keyword evidence="3 8" id="KW-0808">Transferase</keyword>
<evidence type="ECO:0000256" key="8">
    <source>
        <dbReference type="HAMAP-Rule" id="MF_01148"/>
    </source>
</evidence>
<reference evidence="10 11" key="1">
    <citation type="submission" date="2019-06" db="EMBL/GenBank/DDBJ databases">
        <title>Whole genome shotgun sequence of Cellulomonas uda NBRC 3747.</title>
        <authorList>
            <person name="Hosoyama A."/>
            <person name="Uohara A."/>
            <person name="Ohji S."/>
            <person name="Ichikawa N."/>
        </authorList>
    </citation>
    <scope>NUCLEOTIDE SEQUENCE [LARGE SCALE GENOMIC DNA]</scope>
    <source>
        <strain evidence="10 11">NBRC 3747</strain>
    </source>
</reference>
<feature type="transmembrane region" description="Helical" evidence="8">
    <location>
        <begin position="53"/>
        <end position="72"/>
    </location>
</feature>
<comment type="caution">
    <text evidence="10">The sequence shown here is derived from an EMBL/GenBank/DDBJ whole genome shotgun (WGS) entry which is preliminary data.</text>
</comment>
<keyword evidence="4 8" id="KW-0812">Transmembrane</keyword>
<dbReference type="HAMAP" id="MF_01148">
    <property type="entry name" value="Lnt"/>
    <property type="match status" value="1"/>
</dbReference>
<comment type="subcellular location">
    <subcellularLocation>
        <location evidence="1 8">Cell membrane</location>
        <topology evidence="1 8">Multi-pass membrane protein</topology>
    </subcellularLocation>
</comment>
<evidence type="ECO:0000256" key="1">
    <source>
        <dbReference type="ARBA" id="ARBA00004651"/>
    </source>
</evidence>
<dbReference type="InterPro" id="IPR004563">
    <property type="entry name" value="Apolipo_AcylTrfase"/>
</dbReference>
<dbReference type="EMBL" id="BJLP01000015">
    <property type="protein sequence ID" value="GEA80727.1"/>
    <property type="molecule type" value="Genomic_DNA"/>
</dbReference>
<keyword evidence="5 8" id="KW-1133">Transmembrane helix</keyword>
<feature type="transmembrane region" description="Helical" evidence="8">
    <location>
        <begin position="156"/>
        <end position="178"/>
    </location>
</feature>
<dbReference type="Gene3D" id="3.60.110.10">
    <property type="entry name" value="Carbon-nitrogen hydrolase"/>
    <property type="match status" value="1"/>
</dbReference>
<evidence type="ECO:0000256" key="4">
    <source>
        <dbReference type="ARBA" id="ARBA00022692"/>
    </source>
</evidence>
<dbReference type="Proteomes" id="UP000315842">
    <property type="component" value="Unassembled WGS sequence"/>
</dbReference>
<dbReference type="Pfam" id="PF20154">
    <property type="entry name" value="LNT_N"/>
    <property type="match status" value="1"/>
</dbReference>
<dbReference type="EC" id="2.3.1.269" evidence="8"/>
<dbReference type="AlphaFoldDB" id="A0A4Y3K9T5"/>
<feature type="transmembrane region" description="Helical" evidence="8">
    <location>
        <begin position="32"/>
        <end position="48"/>
    </location>
</feature>
<evidence type="ECO:0000313" key="11">
    <source>
        <dbReference type="Proteomes" id="UP000315842"/>
    </source>
</evidence>
<comment type="function">
    <text evidence="8">Catalyzes the phospholipid dependent N-acylation of the N-terminal cysteine of apolipoprotein, the last step in lipoprotein maturation.</text>
</comment>
<protein>
    <recommendedName>
        <fullName evidence="8">Apolipoprotein N-acyltransferase</fullName>
        <shortName evidence="8">ALP N-acyltransferase</shortName>
        <ecNumber evidence="8">2.3.1.269</ecNumber>
    </recommendedName>
</protein>
<comment type="similarity">
    <text evidence="8">Belongs to the CN hydrolase family. Apolipoprotein N-acyltransferase subfamily.</text>
</comment>
<keyword evidence="7 8" id="KW-0012">Acyltransferase</keyword>
<evidence type="ECO:0000256" key="2">
    <source>
        <dbReference type="ARBA" id="ARBA00022475"/>
    </source>
</evidence>
<accession>A0A4Y3K9T5</accession>
<keyword evidence="6 8" id="KW-0472">Membrane</keyword>
<gene>
    <name evidence="8 10" type="primary">lnt</name>
    <name evidence="10" type="ORF">CUD01_11710</name>
</gene>
<comment type="pathway">
    <text evidence="8">Protein modification; lipoprotein biosynthesis (N-acyl transfer).</text>
</comment>
<dbReference type="SUPFAM" id="SSF56317">
    <property type="entry name" value="Carbon-nitrogen hydrolase"/>
    <property type="match status" value="1"/>
</dbReference>
<feature type="transmembrane region" description="Helical" evidence="8">
    <location>
        <begin position="84"/>
        <end position="104"/>
    </location>
</feature>
<feature type="domain" description="CN hydrolase" evidence="9">
    <location>
        <begin position="221"/>
        <end position="477"/>
    </location>
</feature>
<dbReference type="PANTHER" id="PTHR38686">
    <property type="entry name" value="APOLIPOPROTEIN N-ACYLTRANSFERASE"/>
    <property type="match status" value="1"/>
</dbReference>
<dbReference type="NCBIfam" id="TIGR00546">
    <property type="entry name" value="lnt"/>
    <property type="match status" value="1"/>
</dbReference>
<dbReference type="PROSITE" id="PS50263">
    <property type="entry name" value="CN_HYDROLASE"/>
    <property type="match status" value="1"/>
</dbReference>
<dbReference type="Pfam" id="PF00795">
    <property type="entry name" value="CN_hydrolase"/>
    <property type="match status" value="1"/>
</dbReference>
<name>A0A4Y3K9T5_CELUD</name>
<evidence type="ECO:0000256" key="3">
    <source>
        <dbReference type="ARBA" id="ARBA00022679"/>
    </source>
</evidence>
<feature type="transmembrane region" description="Helical" evidence="8">
    <location>
        <begin position="116"/>
        <end position="136"/>
    </location>
</feature>
<evidence type="ECO:0000256" key="5">
    <source>
        <dbReference type="ARBA" id="ARBA00022989"/>
    </source>
</evidence>
<keyword evidence="2 8" id="KW-1003">Cell membrane</keyword>
<proteinExistence type="inferred from homology"/>
<dbReference type="GO" id="GO:0016410">
    <property type="term" value="F:N-acyltransferase activity"/>
    <property type="evidence" value="ECO:0007669"/>
    <property type="project" value="UniProtKB-UniRule"/>
</dbReference>
<dbReference type="CDD" id="cd07571">
    <property type="entry name" value="ALP_N-acyl_transferase"/>
    <property type="match status" value="1"/>
</dbReference>
<dbReference type="RefSeq" id="WP_141319480.1">
    <property type="nucleotide sequence ID" value="NZ_BJLP01000015.1"/>
</dbReference>
<sequence>MPAAATPPSRVWTLLLAVAGGLLTRVAFPEPGVWPAAFGGIALLYLALRRDGVWWNALVGLVWGMSFYPALITWADDAVGPVPWLALSLACAAYVAVFGAAWTWARRGEAVWRSVWWQLPVFVVVWVALEEGLAAWPFGGFPWGRLAFSQSDSPLVAFASLGGVPALSAVTVGAGVLLGISLGSLRHARLVRAGSAGLAAVLLVVLGVAIPLPTSAQSGVLRVGAVQGNVPGQGLDAFGRRAVVLDNHVRGTHALLDQVESGQLDLVLWPENGTDIDPQVDEDAAAAIDAAAQAVGAPMLVGTVEYPDSGGRYNTSVLWEPGQGVVASYSKQHPAPFAEYIPLRSVARIFSDAVDRVTRDMLPGARPGFVPLESERLGRTVGIGDVICFEVAYDPLVRSAVRSGGEVLVVQTNNATFGWSDESTQQLAMSRIRAVEHGRATVQISTVGVSAVIEPNGAVTRRTELFTADQMIASLPLRTSQTWATRLGGWPAWVIDALALAAVVSGVVGAARLRGTNRGEPA</sequence>
<dbReference type="UniPathway" id="UPA00666"/>
<evidence type="ECO:0000313" key="10">
    <source>
        <dbReference type="EMBL" id="GEA80727.1"/>
    </source>
</evidence>
<feature type="transmembrane region" description="Helical" evidence="8">
    <location>
        <begin position="190"/>
        <end position="212"/>
    </location>
</feature>
<keyword evidence="11" id="KW-1185">Reference proteome</keyword>